<keyword evidence="2" id="KW-0479">Metal-binding</keyword>
<dbReference type="GO" id="GO:0046872">
    <property type="term" value="F:metal ion binding"/>
    <property type="evidence" value="ECO:0007669"/>
    <property type="project" value="UniProtKB-KW"/>
</dbReference>
<dbReference type="Gene3D" id="3.40.630.10">
    <property type="entry name" value="Zn peptidases"/>
    <property type="match status" value="1"/>
</dbReference>
<name>A0A1I6GBY4_9FLAO</name>
<sequence>MERILARITGEKPGPTLVFFAGLHGNEPAGVTALQEVSDRLSAREDSFHGNFIALAGNLNALEKNIRYHEEDLNRIWHHERLEQLLSTGAVSSKEELELLELLREIHLIFENCNPPFYFFDLHTTSGPTEPFVIMNDTLLNRRFTRNYPLPTILGIEEYLGGALLSYLNDKGYVSIGFESGQHEAPEAIENARHFIWFTLAITGFLKLDAAIQRSLRNDIWNQGKARKTFYEIYFQRLLTEGEYFKMQPNFENFQWIPRGTTFATDSNGLVTTKKARQIFMPLYQKKGHEAYYFIRKIPGFFLLLSKYLRWSRMDGLLTRLPGIDWADKERTTLLANTRIARFMAKSFFHLLGYRARKQDADHLLLRSRERNARTKSYAAAPWY</sequence>
<dbReference type="InterPro" id="IPR050178">
    <property type="entry name" value="AspA/AstE_fam"/>
</dbReference>
<keyword evidence="3" id="KW-0378">Hydrolase</keyword>
<dbReference type="PANTHER" id="PTHR15162">
    <property type="entry name" value="ASPARTOACYLASE"/>
    <property type="match status" value="1"/>
</dbReference>
<dbReference type="STRING" id="400055.SAMN04490243_1554"/>
<organism evidence="6 7">
    <name type="scientific">Robiginitalea myxolifaciens</name>
    <dbReference type="NCBI Taxonomy" id="400055"/>
    <lineage>
        <taxon>Bacteria</taxon>
        <taxon>Pseudomonadati</taxon>
        <taxon>Bacteroidota</taxon>
        <taxon>Flavobacteriia</taxon>
        <taxon>Flavobacteriales</taxon>
        <taxon>Flavobacteriaceae</taxon>
        <taxon>Robiginitalea</taxon>
    </lineage>
</organism>
<dbReference type="PANTHER" id="PTHR15162:SF7">
    <property type="entry name" value="SUCCINYLGLUTAMATE DESUCCINYLASE"/>
    <property type="match status" value="1"/>
</dbReference>
<evidence type="ECO:0000256" key="2">
    <source>
        <dbReference type="ARBA" id="ARBA00022723"/>
    </source>
</evidence>
<dbReference type="EMBL" id="FOYQ01000001">
    <property type="protein sequence ID" value="SFR39695.1"/>
    <property type="molecule type" value="Genomic_DNA"/>
</dbReference>
<comment type="cofactor">
    <cofactor evidence="1">
        <name>Zn(2+)</name>
        <dbReference type="ChEBI" id="CHEBI:29105"/>
    </cofactor>
</comment>
<dbReference type="Pfam" id="PF24827">
    <property type="entry name" value="AstE_AspA_cat"/>
    <property type="match status" value="1"/>
</dbReference>
<reference evidence="6 7" key="1">
    <citation type="submission" date="2016-10" db="EMBL/GenBank/DDBJ databases">
        <authorList>
            <person name="de Groot N.N."/>
        </authorList>
    </citation>
    <scope>NUCLEOTIDE SEQUENCE [LARGE SCALE GENOMIC DNA]</scope>
    <source>
        <strain evidence="6 7">DSM 21019</strain>
    </source>
</reference>
<dbReference type="GO" id="GO:0016788">
    <property type="term" value="F:hydrolase activity, acting on ester bonds"/>
    <property type="evidence" value="ECO:0007669"/>
    <property type="project" value="InterPro"/>
</dbReference>
<proteinExistence type="predicted"/>
<dbReference type="Proteomes" id="UP000199534">
    <property type="component" value="Unassembled WGS sequence"/>
</dbReference>
<feature type="domain" description="Succinylglutamate desuccinylase/Aspartoacylase catalytic" evidence="5">
    <location>
        <begin position="13"/>
        <end position="126"/>
    </location>
</feature>
<keyword evidence="4" id="KW-0862">Zinc</keyword>
<evidence type="ECO:0000256" key="3">
    <source>
        <dbReference type="ARBA" id="ARBA00022801"/>
    </source>
</evidence>
<evidence type="ECO:0000256" key="1">
    <source>
        <dbReference type="ARBA" id="ARBA00001947"/>
    </source>
</evidence>
<protein>
    <submittedName>
        <fullName evidence="6">Succinylglutamate desuccinylase / Aspartoacylase family protein</fullName>
    </submittedName>
</protein>
<dbReference type="AlphaFoldDB" id="A0A1I6GBY4"/>
<keyword evidence="7" id="KW-1185">Reference proteome</keyword>
<evidence type="ECO:0000313" key="7">
    <source>
        <dbReference type="Proteomes" id="UP000199534"/>
    </source>
</evidence>
<dbReference type="InterPro" id="IPR055438">
    <property type="entry name" value="AstE_AspA_cat"/>
</dbReference>
<accession>A0A1I6GBY4</accession>
<gene>
    <name evidence="6" type="ORF">SAMN04490243_1554</name>
</gene>
<dbReference type="GO" id="GO:0005829">
    <property type="term" value="C:cytosol"/>
    <property type="evidence" value="ECO:0007669"/>
    <property type="project" value="TreeGrafter"/>
</dbReference>
<dbReference type="RefSeq" id="WP_177218271.1">
    <property type="nucleotide sequence ID" value="NZ_FOYQ01000001.1"/>
</dbReference>
<dbReference type="SUPFAM" id="SSF53187">
    <property type="entry name" value="Zn-dependent exopeptidases"/>
    <property type="match status" value="1"/>
</dbReference>
<evidence type="ECO:0000259" key="5">
    <source>
        <dbReference type="Pfam" id="PF24827"/>
    </source>
</evidence>
<evidence type="ECO:0000256" key="4">
    <source>
        <dbReference type="ARBA" id="ARBA00022833"/>
    </source>
</evidence>
<evidence type="ECO:0000313" key="6">
    <source>
        <dbReference type="EMBL" id="SFR39695.1"/>
    </source>
</evidence>